<evidence type="ECO:0000256" key="19">
    <source>
        <dbReference type="ARBA" id="ARBA00025833"/>
    </source>
</evidence>
<gene>
    <name evidence="24" type="ORF">DP107_02435</name>
</gene>
<dbReference type="InterPro" id="IPR046450">
    <property type="entry name" value="PA_dom_sf"/>
</dbReference>
<keyword evidence="15" id="KW-0482">Metalloprotease</keyword>
<evidence type="ECO:0000256" key="3">
    <source>
        <dbReference type="ARBA" id="ARBA00004555"/>
    </source>
</evidence>
<dbReference type="GO" id="GO:0070573">
    <property type="term" value="F:metallodipeptidase activity"/>
    <property type="evidence" value="ECO:0007669"/>
    <property type="project" value="InterPro"/>
</dbReference>
<dbReference type="InterPro" id="IPR007484">
    <property type="entry name" value="Peptidase_M28"/>
</dbReference>
<keyword evidence="6" id="KW-0964">Secreted</keyword>
<dbReference type="GO" id="GO:0046872">
    <property type="term" value="F:metal ion binding"/>
    <property type="evidence" value="ECO:0007669"/>
    <property type="project" value="UniProtKB-KW"/>
</dbReference>
<evidence type="ECO:0000256" key="1">
    <source>
        <dbReference type="ARBA" id="ARBA00004240"/>
    </source>
</evidence>
<keyword evidence="17" id="KW-0325">Glycoprotein</keyword>
<feature type="compositionally biased region" description="Gly residues" evidence="21">
    <location>
        <begin position="414"/>
        <end position="424"/>
    </location>
</feature>
<evidence type="ECO:0000313" key="25">
    <source>
        <dbReference type="Proteomes" id="UP000319894"/>
    </source>
</evidence>
<keyword evidence="25" id="KW-1185">Reference proteome</keyword>
<dbReference type="EMBL" id="QMDX01000001">
    <property type="protein sequence ID" value="TSD16056.1"/>
    <property type="molecule type" value="Genomic_DNA"/>
</dbReference>
<keyword evidence="13" id="KW-0862">Zinc</keyword>
<dbReference type="SUPFAM" id="SSF53187">
    <property type="entry name" value="Zn-dependent exopeptidases"/>
    <property type="match status" value="1"/>
</dbReference>
<reference evidence="24 25" key="1">
    <citation type="submission" date="2018-06" db="EMBL/GenBank/DDBJ databases">
        <title>Natronomonas sp. F16-60 a new haloarchaeon isolated from a solar saltern of Isla Cristina, Huelva, Spain.</title>
        <authorList>
            <person name="Duran-Viseras A."/>
            <person name="Sanchez-Porro C."/>
            <person name="Ventosa A."/>
        </authorList>
    </citation>
    <scope>NUCLEOTIDE SEQUENCE [LARGE SCALE GENOMIC DNA]</scope>
    <source>
        <strain evidence="24 25">F16-60</strain>
    </source>
</reference>
<keyword evidence="24" id="KW-0031">Aminopeptidase</keyword>
<keyword evidence="9" id="KW-0479">Metal-binding</keyword>
<evidence type="ECO:0000256" key="11">
    <source>
        <dbReference type="ARBA" id="ARBA00022801"/>
    </source>
</evidence>
<dbReference type="Proteomes" id="UP000319894">
    <property type="component" value="Unassembled WGS sequence"/>
</dbReference>
<dbReference type="GO" id="GO:0004177">
    <property type="term" value="F:aminopeptidase activity"/>
    <property type="evidence" value="ECO:0007669"/>
    <property type="project" value="UniProtKB-KW"/>
</dbReference>
<keyword evidence="10" id="KW-0732">Signal</keyword>
<dbReference type="GO" id="GO:0004180">
    <property type="term" value="F:carboxypeptidase activity"/>
    <property type="evidence" value="ECO:0007669"/>
    <property type="project" value="UniProtKB-KW"/>
</dbReference>
<evidence type="ECO:0000256" key="7">
    <source>
        <dbReference type="ARBA" id="ARBA00022645"/>
    </source>
</evidence>
<evidence type="ECO:0000256" key="6">
    <source>
        <dbReference type="ARBA" id="ARBA00022525"/>
    </source>
</evidence>
<evidence type="ECO:0000256" key="13">
    <source>
        <dbReference type="ARBA" id="ARBA00022833"/>
    </source>
</evidence>
<keyword evidence="7" id="KW-0121">Carboxypeptidase</keyword>
<comment type="subcellular location">
    <subcellularLocation>
        <location evidence="1">Endoplasmic reticulum</location>
    </subcellularLocation>
    <subcellularLocation>
        <location evidence="3">Golgi apparatus</location>
    </subcellularLocation>
    <subcellularLocation>
        <location evidence="2">Lysosome</location>
    </subcellularLocation>
    <subcellularLocation>
        <location evidence="4">Secreted</location>
    </subcellularLocation>
</comment>
<dbReference type="InterPro" id="IPR003137">
    <property type="entry name" value="PA_domain"/>
</dbReference>
<dbReference type="Gene3D" id="3.50.30.30">
    <property type="match status" value="1"/>
</dbReference>
<feature type="region of interest" description="Disordered" evidence="21">
    <location>
        <begin position="405"/>
        <end position="435"/>
    </location>
</feature>
<evidence type="ECO:0000256" key="15">
    <source>
        <dbReference type="ARBA" id="ARBA00023049"/>
    </source>
</evidence>
<keyword evidence="16" id="KW-0865">Zymogen</keyword>
<evidence type="ECO:0000256" key="14">
    <source>
        <dbReference type="ARBA" id="ARBA00023034"/>
    </source>
</evidence>
<organism evidence="24 25">
    <name type="scientific">Haloglomus irregulare</name>
    <dbReference type="NCBI Taxonomy" id="2234134"/>
    <lineage>
        <taxon>Archaea</taxon>
        <taxon>Methanobacteriati</taxon>
        <taxon>Methanobacteriota</taxon>
        <taxon>Stenosarchaea group</taxon>
        <taxon>Halobacteria</taxon>
        <taxon>Halobacteriales</taxon>
        <taxon>Natronomonadaceae</taxon>
        <taxon>Haloglomus</taxon>
    </lineage>
</organism>
<keyword evidence="11" id="KW-0378">Hydrolase</keyword>
<dbReference type="AlphaFoldDB" id="A0A554NF92"/>
<evidence type="ECO:0000259" key="22">
    <source>
        <dbReference type="Pfam" id="PF02225"/>
    </source>
</evidence>
<evidence type="ECO:0000256" key="9">
    <source>
        <dbReference type="ARBA" id="ARBA00022723"/>
    </source>
</evidence>
<dbReference type="Pfam" id="PF02225">
    <property type="entry name" value="PA"/>
    <property type="match status" value="1"/>
</dbReference>
<evidence type="ECO:0000256" key="4">
    <source>
        <dbReference type="ARBA" id="ARBA00004613"/>
    </source>
</evidence>
<keyword evidence="8" id="KW-0645">Protease</keyword>
<evidence type="ECO:0000256" key="12">
    <source>
        <dbReference type="ARBA" id="ARBA00022824"/>
    </source>
</evidence>
<dbReference type="GO" id="GO:0006508">
    <property type="term" value="P:proteolysis"/>
    <property type="evidence" value="ECO:0007669"/>
    <property type="project" value="UniProtKB-KW"/>
</dbReference>
<evidence type="ECO:0000256" key="21">
    <source>
        <dbReference type="SAM" id="MobiDB-lite"/>
    </source>
</evidence>
<dbReference type="SUPFAM" id="SSF52025">
    <property type="entry name" value="PA domain"/>
    <property type="match status" value="1"/>
</dbReference>
<dbReference type="GO" id="GO:0005764">
    <property type="term" value="C:lysosome"/>
    <property type="evidence" value="ECO:0007669"/>
    <property type="project" value="UniProtKB-SubCell"/>
</dbReference>
<evidence type="ECO:0000256" key="20">
    <source>
        <dbReference type="ARBA" id="ARBA00033328"/>
    </source>
</evidence>
<dbReference type="Pfam" id="PF04389">
    <property type="entry name" value="Peptidase_M28"/>
    <property type="match status" value="1"/>
</dbReference>
<accession>A0A554NF92</accession>
<keyword evidence="12" id="KW-0256">Endoplasmic reticulum</keyword>
<evidence type="ECO:0000259" key="23">
    <source>
        <dbReference type="Pfam" id="PF04389"/>
    </source>
</evidence>
<evidence type="ECO:0000313" key="24">
    <source>
        <dbReference type="EMBL" id="TSD16056.1"/>
    </source>
</evidence>
<feature type="domain" description="Peptidase M28" evidence="23">
    <location>
        <begin position="246"/>
        <end position="450"/>
    </location>
</feature>
<dbReference type="InParanoid" id="A0A554NF92"/>
<evidence type="ECO:0000256" key="18">
    <source>
        <dbReference type="ARBA" id="ARBA00023228"/>
    </source>
</evidence>
<keyword evidence="14" id="KW-0333">Golgi apparatus</keyword>
<comment type="caution">
    <text evidence="24">The sequence shown here is derived from an EMBL/GenBank/DDBJ whole genome shotgun (WGS) entry which is preliminary data.</text>
</comment>
<evidence type="ECO:0000256" key="5">
    <source>
        <dbReference type="ARBA" id="ARBA00014116"/>
    </source>
</evidence>
<dbReference type="PANTHER" id="PTHR12053">
    <property type="entry name" value="PROTEASE FAMILY M28 PLASMA GLUTAMATE CARBOXYPEPTIDASE-RELATED"/>
    <property type="match status" value="1"/>
</dbReference>
<dbReference type="InterPro" id="IPR039866">
    <property type="entry name" value="CPQ"/>
</dbReference>
<comment type="subunit">
    <text evidence="19">Homodimer. The monomeric form is inactive while the homodimer is active.</text>
</comment>
<protein>
    <recommendedName>
        <fullName evidence="5">Carboxypeptidase Q</fullName>
    </recommendedName>
    <alternativeName>
        <fullName evidence="20">Plasma glutamate carboxypeptidase</fullName>
    </alternativeName>
</protein>
<evidence type="ECO:0000256" key="17">
    <source>
        <dbReference type="ARBA" id="ARBA00023180"/>
    </source>
</evidence>
<dbReference type="Gene3D" id="3.40.630.10">
    <property type="entry name" value="Zn peptidases"/>
    <property type="match status" value="1"/>
</dbReference>
<evidence type="ECO:0000256" key="16">
    <source>
        <dbReference type="ARBA" id="ARBA00023145"/>
    </source>
</evidence>
<name>A0A554NF92_9EURY</name>
<dbReference type="GO" id="GO:0005576">
    <property type="term" value="C:extracellular region"/>
    <property type="evidence" value="ECO:0007669"/>
    <property type="project" value="UniProtKB-SubCell"/>
</dbReference>
<proteinExistence type="predicted"/>
<dbReference type="PANTHER" id="PTHR12053:SF3">
    <property type="entry name" value="CARBOXYPEPTIDASE Q"/>
    <property type="match status" value="1"/>
</dbReference>
<evidence type="ECO:0000256" key="2">
    <source>
        <dbReference type="ARBA" id="ARBA00004371"/>
    </source>
</evidence>
<evidence type="ECO:0000256" key="10">
    <source>
        <dbReference type="ARBA" id="ARBA00022729"/>
    </source>
</evidence>
<keyword evidence="18" id="KW-0458">Lysosome</keyword>
<feature type="domain" description="PA" evidence="22">
    <location>
        <begin position="113"/>
        <end position="218"/>
    </location>
</feature>
<sequence length="494" mass="51755">MPDATLPSDMFDQDDADPLVRALAGRAFADPFPWRFLSRIAEIPNRLGGSPGEHRAAELTHVALPGTPTVEEFPTQRWVRGRTDLTVAVDRSDGTVEREFEAIALPYSPGGTVEAPLVDVGYGTQAAIEAAALDGCVAVASTDSPADGRFVHRMEKFGHAVDAGAAAFLFVNHVPGQLPPTGSLRFGGTPSDVELGTADAGAASIPGVGVSRETGDWLTDYATTPGAPATARLRVEAATEPGESRNVLTHLGPDTDERVVLVAHLDAHDIAEGALDNGAGLTVAVTAARLLAAVADDPAAPDSGLERGVTVAAVGCEETGLLGAEALADRLDAAVGLDRVHAVCNVDGGGRARDLRAFTHGAEAMESVAREVTDAVGVPLHLERTPHSFSDHWPFLRAGVPALQLHSRSPPAGGPGEGPGGPRGRGYTHTRADTRDKVDRRDLRSHAVLTALLVRELTRRDLPRRAPEAVAADLREASAEPGMRAAGVWPERWD</sequence>
<evidence type="ECO:0000256" key="8">
    <source>
        <dbReference type="ARBA" id="ARBA00022670"/>
    </source>
</evidence>